<feature type="domain" description="F-box" evidence="1">
    <location>
        <begin position="2"/>
        <end position="58"/>
    </location>
</feature>
<sequence length="289" mass="33107">MSTSFPSLPTELYLELFSHFQLKALVASRSVCRAWRTLVLTADIPPARRLLLQFYLELIEDKYFHQTRPWVFDNLKDFDREGYVGALVQQGANLPEEFRLWVLEWPATAAIAGIWPGLPDDDMRNSMDDRMAGRNVLGIIPPQLSSIVFVPKKQCIPAICLWVGIPPHAVWLPLDEEPDLYGKTITCCTRGVLYGTERVDDGVDDDNTNFVQWLRFTWMAVAARLSVIEERIAWRFNAVGKGPMNKSHDMFGDFDIPAPPWHMKDIPPYDTLLQEALFEDLDPEGPEWN</sequence>
<dbReference type="SUPFAM" id="SSF81383">
    <property type="entry name" value="F-box domain"/>
    <property type="match status" value="1"/>
</dbReference>
<dbReference type="InterPro" id="IPR001810">
    <property type="entry name" value="F-box_dom"/>
</dbReference>
<reference evidence="2 3" key="1">
    <citation type="submission" date="2014-06" db="EMBL/GenBank/DDBJ databases">
        <title>Evolutionary Origins and Diversification of the Mycorrhizal Mutualists.</title>
        <authorList>
            <consortium name="DOE Joint Genome Institute"/>
            <consortium name="Mycorrhizal Genomics Consortium"/>
            <person name="Kohler A."/>
            <person name="Kuo A."/>
            <person name="Nagy L.G."/>
            <person name="Floudas D."/>
            <person name="Copeland A."/>
            <person name="Barry K.W."/>
            <person name="Cichocki N."/>
            <person name="Veneault-Fourrey C."/>
            <person name="LaButti K."/>
            <person name="Lindquist E.A."/>
            <person name="Lipzen A."/>
            <person name="Lundell T."/>
            <person name="Morin E."/>
            <person name="Murat C."/>
            <person name="Riley R."/>
            <person name="Ohm R."/>
            <person name="Sun H."/>
            <person name="Tunlid A."/>
            <person name="Henrissat B."/>
            <person name="Grigoriev I.V."/>
            <person name="Hibbett D.S."/>
            <person name="Martin F."/>
        </authorList>
    </citation>
    <scope>NUCLEOTIDE SEQUENCE [LARGE SCALE GENOMIC DNA]</scope>
    <source>
        <strain evidence="2 3">SS14</strain>
    </source>
</reference>
<accession>A0A0C9VI57</accession>
<name>A0A0C9VI57_SPHS4</name>
<dbReference type="Gene3D" id="1.20.1280.50">
    <property type="match status" value="1"/>
</dbReference>
<dbReference type="InterPro" id="IPR036047">
    <property type="entry name" value="F-box-like_dom_sf"/>
</dbReference>
<dbReference type="CDD" id="cd09917">
    <property type="entry name" value="F-box_SF"/>
    <property type="match status" value="1"/>
</dbReference>
<evidence type="ECO:0000259" key="1">
    <source>
        <dbReference type="PROSITE" id="PS50181"/>
    </source>
</evidence>
<dbReference type="HOGENOM" id="CLU_077717_0_0_1"/>
<proteinExistence type="predicted"/>
<organism evidence="2 3">
    <name type="scientific">Sphaerobolus stellatus (strain SS14)</name>
    <dbReference type="NCBI Taxonomy" id="990650"/>
    <lineage>
        <taxon>Eukaryota</taxon>
        <taxon>Fungi</taxon>
        <taxon>Dikarya</taxon>
        <taxon>Basidiomycota</taxon>
        <taxon>Agaricomycotina</taxon>
        <taxon>Agaricomycetes</taxon>
        <taxon>Phallomycetidae</taxon>
        <taxon>Geastrales</taxon>
        <taxon>Sphaerobolaceae</taxon>
        <taxon>Sphaerobolus</taxon>
    </lineage>
</organism>
<dbReference type="OrthoDB" id="2788844at2759"/>
<dbReference type="EMBL" id="KN837139">
    <property type="protein sequence ID" value="KIJ41137.1"/>
    <property type="molecule type" value="Genomic_DNA"/>
</dbReference>
<dbReference type="PROSITE" id="PS50181">
    <property type="entry name" value="FBOX"/>
    <property type="match status" value="1"/>
</dbReference>
<dbReference type="Proteomes" id="UP000054279">
    <property type="component" value="Unassembled WGS sequence"/>
</dbReference>
<gene>
    <name evidence="2" type="ORF">M422DRAFT_229921</name>
</gene>
<evidence type="ECO:0000313" key="3">
    <source>
        <dbReference type="Proteomes" id="UP000054279"/>
    </source>
</evidence>
<protein>
    <recommendedName>
        <fullName evidence="1">F-box domain-containing protein</fullName>
    </recommendedName>
</protein>
<evidence type="ECO:0000313" key="2">
    <source>
        <dbReference type="EMBL" id="KIJ41137.1"/>
    </source>
</evidence>
<dbReference type="AlphaFoldDB" id="A0A0C9VI57"/>
<keyword evidence="3" id="KW-1185">Reference proteome</keyword>
<dbReference type="Pfam" id="PF12937">
    <property type="entry name" value="F-box-like"/>
    <property type="match status" value="1"/>
</dbReference>